<reference evidence="1 2" key="1">
    <citation type="submission" date="2022-10" db="EMBL/GenBank/DDBJ databases">
        <title>Comparative genomics and taxonomic characterization of three novel marine species of genus Reichenbachiella exhibiting antioxidant and polysaccharide degradation activities.</title>
        <authorList>
            <person name="Muhammad N."/>
            <person name="Lee Y.-J."/>
            <person name="Ko J."/>
            <person name="Kim S.-G."/>
        </authorList>
    </citation>
    <scope>NUCLEOTIDE SEQUENCE [LARGE SCALE GENOMIC DNA]</scope>
    <source>
        <strain evidence="1 2">ABR2-5</strain>
    </source>
</reference>
<organism evidence="1 2">
    <name type="scientific">Reichenbachiella ulvae</name>
    <dbReference type="NCBI Taxonomy" id="2980104"/>
    <lineage>
        <taxon>Bacteria</taxon>
        <taxon>Pseudomonadati</taxon>
        <taxon>Bacteroidota</taxon>
        <taxon>Cytophagia</taxon>
        <taxon>Cytophagales</taxon>
        <taxon>Reichenbachiellaceae</taxon>
        <taxon>Reichenbachiella</taxon>
    </lineage>
</organism>
<dbReference type="Proteomes" id="UP001300692">
    <property type="component" value="Unassembled WGS sequence"/>
</dbReference>
<proteinExistence type="predicted"/>
<sequence>MKGLISAPVIGVIWMLTVLTSCNSKSEEPNFEIGGTSQILLINTTEDSLDYRIRDNALWPEKAYYLVATIGPGESILQERKAQGRNDFYFSIEDEEHNLYSTPGAIDTLTIHAAESGKIELEFAGSLQSVNEFLYAKTHYFGTSKSDRKGRSECMLDNTKSFEEVFAFNDSLTQVNKNYLKSNIKGLPDWYVKFENKRLDYVNAWYKMNAVFYRKMTLRSDEKVPAEFVKFYSENVELQCPSMLGNRDYMNFLYQYITFKIDFNQTEVKTPNRNISRKGQFENRIKMIETELDGLVKEAYLASELAQCIDRKVLYDVAWLDKIQNPEFRSFLDGVESYYDHH</sequence>
<keyword evidence="2" id="KW-1185">Reference proteome</keyword>
<name>A0ABT3CNF1_9BACT</name>
<evidence type="ECO:0000313" key="2">
    <source>
        <dbReference type="Proteomes" id="UP001300692"/>
    </source>
</evidence>
<protein>
    <submittedName>
        <fullName evidence="1">Uncharacterized protein</fullName>
    </submittedName>
</protein>
<comment type="caution">
    <text evidence="1">The sequence shown here is derived from an EMBL/GenBank/DDBJ whole genome shotgun (WGS) entry which is preliminary data.</text>
</comment>
<dbReference type="RefSeq" id="WP_264136057.1">
    <property type="nucleotide sequence ID" value="NZ_JAOYOD010000001.1"/>
</dbReference>
<accession>A0ABT3CNF1</accession>
<gene>
    <name evidence="1" type="ORF">N7U62_01250</name>
</gene>
<dbReference type="EMBL" id="JAOYOD010000001">
    <property type="protein sequence ID" value="MCV9385265.1"/>
    <property type="molecule type" value="Genomic_DNA"/>
</dbReference>
<dbReference type="PROSITE" id="PS51257">
    <property type="entry name" value="PROKAR_LIPOPROTEIN"/>
    <property type="match status" value="1"/>
</dbReference>
<evidence type="ECO:0000313" key="1">
    <source>
        <dbReference type="EMBL" id="MCV9385265.1"/>
    </source>
</evidence>